<protein>
    <recommendedName>
        <fullName evidence="2">3'-5' exonuclease domain-containing protein</fullName>
    </recommendedName>
</protein>
<dbReference type="GO" id="GO:0006139">
    <property type="term" value="P:nucleobase-containing compound metabolic process"/>
    <property type="evidence" value="ECO:0007669"/>
    <property type="project" value="InterPro"/>
</dbReference>
<dbReference type="Proteomes" id="UP001152759">
    <property type="component" value="Chromosome 5"/>
</dbReference>
<dbReference type="InterPro" id="IPR012337">
    <property type="entry name" value="RNaseH-like_sf"/>
</dbReference>
<dbReference type="KEGG" id="btab:109030875"/>
<dbReference type="InterPro" id="IPR036397">
    <property type="entry name" value="RNaseH_sf"/>
</dbReference>
<dbReference type="GO" id="GO:0003676">
    <property type="term" value="F:nucleic acid binding"/>
    <property type="evidence" value="ECO:0007669"/>
    <property type="project" value="InterPro"/>
</dbReference>
<evidence type="ECO:0000256" key="1">
    <source>
        <dbReference type="SAM" id="MobiDB-lite"/>
    </source>
</evidence>
<evidence type="ECO:0000313" key="3">
    <source>
        <dbReference type="EMBL" id="CAH0391120.1"/>
    </source>
</evidence>
<dbReference type="Pfam" id="PF23713">
    <property type="entry name" value="WHD_Egal"/>
    <property type="match status" value="3"/>
</dbReference>
<dbReference type="InterPro" id="IPR002562">
    <property type="entry name" value="3'-5'_exonuclease_dom"/>
</dbReference>
<dbReference type="AlphaFoldDB" id="A0A9P0F435"/>
<dbReference type="SMART" id="SM00474">
    <property type="entry name" value="35EXOc"/>
    <property type="match status" value="1"/>
</dbReference>
<dbReference type="CDD" id="cd06148">
    <property type="entry name" value="Egl_like_exo"/>
    <property type="match status" value="1"/>
</dbReference>
<accession>A0A9P0F435</accession>
<sequence length="773" mass="87333">MDSSEYEMVRNMTLLFFFERLLDKGGPRTLHDLSCQFGAKGFTKEMRQIAGGSQSGLKKFLSQYPSLFKVDGEFVYDSLAVPAANDAEEQAPTYVKYSPRDYAQEAVEYFRNKLLQYGVGTEVPIISLYGHRSQASPEVRHISGTRDKEFIEFLARYPETFVINDGTVTLTEHIGKEKQVFHEIEEAHIDPRITFKLIQFFKQCIESKGPSLIDTLFHSVTLQYSPEVWSCVFQTPQDLMTFFRIHSNIFSVQSNLITLVNPLKNEKNDSTARNQNHSPLPKKETVINNVNSHGNFIPLVPPETAEQTPPIVPKQNQTLKQRINSLVLKTLADNTVKDRNFINASANNNSSNHSTEEKKFKILQSTKVIANHKECAQILSDITASSNPVVAFDCEGVNLGVKGTLSLLQVSLSNGQAYIFDLITCPQIITQGGFQAFLESESVVKVMHDCRNDSANLHYQFGITLRNVFDTQAAHAVLQLQHTGKPVYKVKNVSLNKLCELYQVPQNFLKEQLKAVYRRDQRYWARRPLSRDMILYAATDVLVLVPQLYDILLKQITPDMVPLLKELCDEQVFMNIQPNDVKLRKRQRKVESEVSDLRSKLAQSAQTGRNIVLSNREIRLLRYLELTDEEKEKLKGSYKVARKLEKLQGKGKDGEEGESGEFQSLDSYNSEKSSPSDSSLNEALSPNSEPLSLTESMQLMDNILSDKEMDRLDKMERLEELLTAATMSASAPVSNSSKSKLIETGSQTLSTGDIVITKVYCDDDTSQLTLTKK</sequence>
<feature type="compositionally biased region" description="Polar residues" evidence="1">
    <location>
        <begin position="662"/>
        <end position="694"/>
    </location>
</feature>
<dbReference type="Gene3D" id="3.30.420.10">
    <property type="entry name" value="Ribonuclease H-like superfamily/Ribonuclease H"/>
    <property type="match status" value="1"/>
</dbReference>
<evidence type="ECO:0000259" key="2">
    <source>
        <dbReference type="SMART" id="SM00474"/>
    </source>
</evidence>
<reference evidence="3" key="1">
    <citation type="submission" date="2021-12" db="EMBL/GenBank/DDBJ databases">
        <authorList>
            <person name="King R."/>
        </authorList>
    </citation>
    <scope>NUCLEOTIDE SEQUENCE</scope>
</reference>
<dbReference type="PANTHER" id="PTHR46814">
    <property type="entry name" value="EGALITARIAN, ISOFORM B"/>
    <property type="match status" value="1"/>
</dbReference>
<organism evidence="3 4">
    <name type="scientific">Bemisia tabaci</name>
    <name type="common">Sweetpotato whitefly</name>
    <name type="synonym">Aleurodes tabaci</name>
    <dbReference type="NCBI Taxonomy" id="7038"/>
    <lineage>
        <taxon>Eukaryota</taxon>
        <taxon>Metazoa</taxon>
        <taxon>Ecdysozoa</taxon>
        <taxon>Arthropoda</taxon>
        <taxon>Hexapoda</taxon>
        <taxon>Insecta</taxon>
        <taxon>Pterygota</taxon>
        <taxon>Neoptera</taxon>
        <taxon>Paraneoptera</taxon>
        <taxon>Hemiptera</taxon>
        <taxon>Sternorrhyncha</taxon>
        <taxon>Aleyrodoidea</taxon>
        <taxon>Aleyrodidae</taxon>
        <taxon>Aleyrodinae</taxon>
        <taxon>Bemisia</taxon>
    </lineage>
</organism>
<feature type="region of interest" description="Disordered" evidence="1">
    <location>
        <begin position="648"/>
        <end position="694"/>
    </location>
</feature>
<name>A0A9P0F435_BEMTA</name>
<feature type="domain" description="3'-5' exonuclease" evidence="2">
    <location>
        <begin position="366"/>
        <end position="557"/>
    </location>
</feature>
<keyword evidence="4" id="KW-1185">Reference proteome</keyword>
<evidence type="ECO:0000313" key="4">
    <source>
        <dbReference type="Proteomes" id="UP001152759"/>
    </source>
</evidence>
<dbReference type="SUPFAM" id="SSF53098">
    <property type="entry name" value="Ribonuclease H-like"/>
    <property type="match status" value="1"/>
</dbReference>
<proteinExistence type="predicted"/>
<dbReference type="EMBL" id="OU963866">
    <property type="protein sequence ID" value="CAH0391120.1"/>
    <property type="molecule type" value="Genomic_DNA"/>
</dbReference>
<dbReference type="GO" id="GO:0008408">
    <property type="term" value="F:3'-5' exonuclease activity"/>
    <property type="evidence" value="ECO:0007669"/>
    <property type="project" value="InterPro"/>
</dbReference>
<dbReference type="InterPro" id="IPR056589">
    <property type="entry name" value="WH_Egal-1"/>
</dbReference>
<gene>
    <name evidence="3" type="ORF">BEMITA_LOCUS9769</name>
</gene>
<dbReference type="Pfam" id="PF01612">
    <property type="entry name" value="DNA_pol_A_exo1"/>
    <property type="match status" value="1"/>
</dbReference>
<dbReference type="PANTHER" id="PTHR46814:SF1">
    <property type="entry name" value="EGALITARIAN, ISOFORM B"/>
    <property type="match status" value="1"/>
</dbReference>